<dbReference type="EMBL" id="CADCWE010000255">
    <property type="protein sequence ID" value="CAA9563405.1"/>
    <property type="molecule type" value="Genomic_DNA"/>
</dbReference>
<dbReference type="GO" id="GO:0016747">
    <property type="term" value="F:acyltransferase activity, transferring groups other than amino-acyl groups"/>
    <property type="evidence" value="ECO:0007669"/>
    <property type="project" value="InterPro"/>
</dbReference>
<evidence type="ECO:0000313" key="2">
    <source>
        <dbReference type="EMBL" id="CAA9563405.1"/>
    </source>
</evidence>
<dbReference type="Gene3D" id="3.40.630.30">
    <property type="match status" value="1"/>
</dbReference>
<dbReference type="InterPro" id="IPR016181">
    <property type="entry name" value="Acyl_CoA_acyltransferase"/>
</dbReference>
<proteinExistence type="predicted"/>
<dbReference type="SUPFAM" id="SSF55729">
    <property type="entry name" value="Acyl-CoA N-acyltransferases (Nat)"/>
    <property type="match status" value="1"/>
</dbReference>
<dbReference type="AlphaFoldDB" id="A0A6J4UXP6"/>
<accession>A0A6J4UXP6</accession>
<protein>
    <recommendedName>
        <fullName evidence="1">N-acetyltransferase domain-containing protein</fullName>
    </recommendedName>
</protein>
<dbReference type="PANTHER" id="PTHR43415">
    <property type="entry name" value="SPERMIDINE N(1)-ACETYLTRANSFERASE"/>
    <property type="match status" value="1"/>
</dbReference>
<dbReference type="PROSITE" id="PS51186">
    <property type="entry name" value="GNAT"/>
    <property type="match status" value="1"/>
</dbReference>
<reference evidence="2" key="1">
    <citation type="submission" date="2020-02" db="EMBL/GenBank/DDBJ databases">
        <authorList>
            <person name="Meier V. D."/>
        </authorList>
    </citation>
    <scope>NUCLEOTIDE SEQUENCE</scope>
    <source>
        <strain evidence="2">AVDCRST_MAG73</strain>
    </source>
</reference>
<gene>
    <name evidence="2" type="ORF">AVDCRST_MAG73-3929</name>
</gene>
<evidence type="ECO:0000259" key="1">
    <source>
        <dbReference type="PROSITE" id="PS51186"/>
    </source>
</evidence>
<name>A0A6J4UXP6_9BACT</name>
<dbReference type="CDD" id="cd04301">
    <property type="entry name" value="NAT_SF"/>
    <property type="match status" value="1"/>
</dbReference>
<dbReference type="PANTHER" id="PTHR43415:SF3">
    <property type="entry name" value="GNAT-FAMILY ACETYLTRANSFERASE"/>
    <property type="match status" value="1"/>
</dbReference>
<sequence>MIPGELVNLCAVDRPDAAVLHRWLNDPVAMRGWGVPDQTRSLSEVGRRIEGWLAEEGERGRPAALLAEDLDGEPVGLVVLAEEDAAARSVALSLLVGDPARWGQGYGADLLRTALGACFDAWGFHRVWLRAEAGNERAHRLYRSAGFVHEGTLRAASFFDGRFGDVLVFGLLEEEWRGRL</sequence>
<organism evidence="2">
    <name type="scientific">uncultured Thermomicrobiales bacterium</name>
    <dbReference type="NCBI Taxonomy" id="1645740"/>
    <lineage>
        <taxon>Bacteria</taxon>
        <taxon>Pseudomonadati</taxon>
        <taxon>Thermomicrobiota</taxon>
        <taxon>Thermomicrobia</taxon>
        <taxon>Thermomicrobiales</taxon>
        <taxon>environmental samples</taxon>
    </lineage>
</organism>
<feature type="domain" description="N-acetyltransferase" evidence="1">
    <location>
        <begin position="7"/>
        <end position="173"/>
    </location>
</feature>
<dbReference type="Pfam" id="PF13302">
    <property type="entry name" value="Acetyltransf_3"/>
    <property type="match status" value="1"/>
</dbReference>
<dbReference type="InterPro" id="IPR000182">
    <property type="entry name" value="GNAT_dom"/>
</dbReference>